<name>A0A183T0I7_SCHSO</name>
<dbReference type="AlphaFoldDB" id="A0A183T0I7"/>
<organism evidence="3">
    <name type="scientific">Schistocephalus solidus</name>
    <name type="common">Tapeworm</name>
    <dbReference type="NCBI Taxonomy" id="70667"/>
    <lineage>
        <taxon>Eukaryota</taxon>
        <taxon>Metazoa</taxon>
        <taxon>Spiralia</taxon>
        <taxon>Lophotrochozoa</taxon>
        <taxon>Platyhelminthes</taxon>
        <taxon>Cestoda</taxon>
        <taxon>Eucestoda</taxon>
        <taxon>Diphyllobothriidea</taxon>
        <taxon>Diphyllobothriidae</taxon>
        <taxon>Schistocephalus</taxon>
    </lineage>
</organism>
<protein>
    <submittedName>
        <fullName evidence="1 3">Uncharacterized protein</fullName>
    </submittedName>
</protein>
<reference evidence="1 2" key="2">
    <citation type="submission" date="2018-11" db="EMBL/GenBank/DDBJ databases">
        <authorList>
            <consortium name="Pathogen Informatics"/>
        </authorList>
    </citation>
    <scope>NUCLEOTIDE SEQUENCE [LARGE SCALE GENOMIC DNA]</scope>
    <source>
        <strain evidence="1 2">NST_G2</strain>
    </source>
</reference>
<sequence length="224" mass="25787">MEGTFNLAFDEFSSDEEETTEMADDFELYFPTAGDTFNSGNIYLPNEPFKIEITQVLWTRRFHFGHDRIRSSSRVLSATESQSEDVSTHNVPSRYELSIKHGPFEWKILRRQADLIGLQRDILLDEVKRRVKKATHSMTARTQSQPLEHLENRRKKLSAFPRRPNFAVNEGNIEERKVGALIVLSPTRALIARHCRLPAVHNGNSTLEEPRRSGKLRCIPTLLT</sequence>
<dbReference type="EMBL" id="UYSU01035583">
    <property type="protein sequence ID" value="VDL96370.1"/>
    <property type="molecule type" value="Genomic_DNA"/>
</dbReference>
<gene>
    <name evidence="1" type="ORF">SSLN_LOCUS9985</name>
</gene>
<evidence type="ECO:0000313" key="1">
    <source>
        <dbReference type="EMBL" id="VDL96370.1"/>
    </source>
</evidence>
<keyword evidence="2" id="KW-1185">Reference proteome</keyword>
<accession>A0A183T0I7</accession>
<dbReference type="WBParaSite" id="SSLN_0001035801-mRNA-1">
    <property type="protein sequence ID" value="SSLN_0001035801-mRNA-1"/>
    <property type="gene ID" value="SSLN_0001035801"/>
</dbReference>
<reference evidence="3" key="1">
    <citation type="submission" date="2016-06" db="UniProtKB">
        <authorList>
            <consortium name="WormBaseParasite"/>
        </authorList>
    </citation>
    <scope>IDENTIFICATION</scope>
</reference>
<dbReference type="STRING" id="70667.A0A183T0I7"/>
<dbReference type="OrthoDB" id="6280597at2759"/>
<evidence type="ECO:0000313" key="3">
    <source>
        <dbReference type="WBParaSite" id="SSLN_0001035801-mRNA-1"/>
    </source>
</evidence>
<evidence type="ECO:0000313" key="2">
    <source>
        <dbReference type="Proteomes" id="UP000275846"/>
    </source>
</evidence>
<dbReference type="Proteomes" id="UP000275846">
    <property type="component" value="Unassembled WGS sequence"/>
</dbReference>
<proteinExistence type="predicted"/>